<evidence type="ECO:0000256" key="2">
    <source>
        <dbReference type="SAM" id="Phobius"/>
    </source>
</evidence>
<keyword evidence="2" id="KW-0812">Transmembrane</keyword>
<feature type="transmembrane region" description="Helical" evidence="2">
    <location>
        <begin position="347"/>
        <end position="369"/>
    </location>
</feature>
<sequence>MYYSSDGVSTVSPLQYPPSMEKHRRSAFWQKEAAEKAAIEAIEKTMQDQWRSQSRQESVEGSPPSAFTFTPFKEPSGNRVEIADPPTGTLKRIQRNPNYNTLQPQRPTLKFEVEQTGPTRSEISRTWGRPGGARAPQMGSIRASSVIGNNGSMTMGRPTSRTSEAPLGMTRYQSYCTLPRPEDPLDTENLVAAHLAAQQAQQAAAAAAAQHQNVFYVPFQTYSMPPPPPSAATLPRPPPPQSMPVPVSLPPPPPPEFRPPVHFINAQPESSVDRRSDLIPWEGIQLLGYMHILLSICIFTAGGYRIIQGSKWAIGIEMVYAILILSNSFLALFAVNRRRLQAIVAHFVFSSFNLLLAAPPILLGLMPWFAENHLSINPKWFISETEPFSVDYCLAVLVMFEAFICGLTVVMGCRSVGNALQTVIELKNANEVEQRPTKC</sequence>
<dbReference type="OrthoDB" id="5788007at2759"/>
<name>A0A2A6CT54_PRIPA</name>
<feature type="region of interest" description="Disordered" evidence="1">
    <location>
        <begin position="113"/>
        <end position="165"/>
    </location>
</feature>
<feature type="transmembrane region" description="Helical" evidence="2">
    <location>
        <begin position="286"/>
        <end position="307"/>
    </location>
</feature>
<accession>A0A8R1UQ22</accession>
<keyword evidence="2" id="KW-0472">Membrane</keyword>
<feature type="region of interest" description="Disordered" evidence="1">
    <location>
        <begin position="226"/>
        <end position="246"/>
    </location>
</feature>
<dbReference type="EnsemblMetazoa" id="PPA37812.1">
    <property type="protein sequence ID" value="PPA37812.1"/>
    <property type="gene ID" value="WBGene00276181"/>
</dbReference>
<protein>
    <submittedName>
        <fullName evidence="3">Uncharacterized protein</fullName>
    </submittedName>
</protein>
<feature type="transmembrane region" description="Helical" evidence="2">
    <location>
        <begin position="389"/>
        <end position="410"/>
    </location>
</feature>
<feature type="transmembrane region" description="Helical" evidence="2">
    <location>
        <begin position="313"/>
        <end position="335"/>
    </location>
</feature>
<organism evidence="3 4">
    <name type="scientific">Pristionchus pacificus</name>
    <name type="common">Parasitic nematode worm</name>
    <dbReference type="NCBI Taxonomy" id="54126"/>
    <lineage>
        <taxon>Eukaryota</taxon>
        <taxon>Metazoa</taxon>
        <taxon>Ecdysozoa</taxon>
        <taxon>Nematoda</taxon>
        <taxon>Chromadorea</taxon>
        <taxon>Rhabditida</taxon>
        <taxon>Rhabditina</taxon>
        <taxon>Diplogasteromorpha</taxon>
        <taxon>Diplogasteroidea</taxon>
        <taxon>Neodiplogasteridae</taxon>
        <taxon>Pristionchus</taxon>
    </lineage>
</organism>
<evidence type="ECO:0000313" key="4">
    <source>
        <dbReference type="Proteomes" id="UP000005239"/>
    </source>
</evidence>
<feature type="region of interest" description="Disordered" evidence="1">
    <location>
        <begin position="46"/>
        <end position="89"/>
    </location>
</feature>
<dbReference type="AlphaFoldDB" id="A0A2A6CT54"/>
<feature type="compositionally biased region" description="Polar residues" evidence="1">
    <location>
        <begin position="47"/>
        <end position="56"/>
    </location>
</feature>
<accession>A0A2A6CT54</accession>
<feature type="compositionally biased region" description="Polar residues" evidence="1">
    <location>
        <begin position="142"/>
        <end position="163"/>
    </location>
</feature>
<gene>
    <name evidence="3" type="primary">WBGene00276181</name>
</gene>
<dbReference type="Proteomes" id="UP000005239">
    <property type="component" value="Unassembled WGS sequence"/>
</dbReference>
<keyword evidence="2" id="KW-1133">Transmembrane helix</keyword>
<reference evidence="3" key="2">
    <citation type="submission" date="2022-06" db="UniProtKB">
        <authorList>
            <consortium name="EnsemblMetazoa"/>
        </authorList>
    </citation>
    <scope>IDENTIFICATION</scope>
    <source>
        <strain evidence="3">PS312</strain>
    </source>
</reference>
<keyword evidence="4" id="KW-1185">Reference proteome</keyword>
<evidence type="ECO:0000313" key="3">
    <source>
        <dbReference type="EnsemblMetazoa" id="PPA37812.1"/>
    </source>
</evidence>
<proteinExistence type="predicted"/>
<reference evidence="4" key="1">
    <citation type="journal article" date="2008" name="Nat. Genet.">
        <title>The Pristionchus pacificus genome provides a unique perspective on nematode lifestyle and parasitism.</title>
        <authorList>
            <person name="Dieterich C."/>
            <person name="Clifton S.W."/>
            <person name="Schuster L.N."/>
            <person name="Chinwalla A."/>
            <person name="Delehaunty K."/>
            <person name="Dinkelacker I."/>
            <person name="Fulton L."/>
            <person name="Fulton R."/>
            <person name="Godfrey J."/>
            <person name="Minx P."/>
            <person name="Mitreva M."/>
            <person name="Roeseler W."/>
            <person name="Tian H."/>
            <person name="Witte H."/>
            <person name="Yang S.P."/>
            <person name="Wilson R.K."/>
            <person name="Sommer R.J."/>
        </authorList>
    </citation>
    <scope>NUCLEOTIDE SEQUENCE [LARGE SCALE GENOMIC DNA]</scope>
    <source>
        <strain evidence="4">PS312</strain>
    </source>
</reference>
<evidence type="ECO:0000256" key="1">
    <source>
        <dbReference type="SAM" id="MobiDB-lite"/>
    </source>
</evidence>